<gene>
    <name evidence="2" type="ORF">HNR67_000717</name>
</gene>
<evidence type="ECO:0000256" key="1">
    <source>
        <dbReference type="SAM" id="MobiDB-lite"/>
    </source>
</evidence>
<proteinExistence type="predicted"/>
<comment type="caution">
    <text evidence="2">The sequence shown here is derived from an EMBL/GenBank/DDBJ whole genome shotgun (WGS) entry which is preliminary data.</text>
</comment>
<sequence length="178" mass="19462">MKVPIGPHSPQWTTVRTERTVLAVVHNLTAATRLLDVLPLVADDPRVQVVFTCPGSSAFSGRTEEWLHEQGMAVIPWSQAIQVEFDLVLAASYGGDLRDLLGPLVVLPHGMGYNKYSPGNRKSEIGNRKSEIGFRSFAALAAFRRRAGPRTDRALARGATHPPDPGRTRGRGPHPGRR</sequence>
<organism evidence="2 3">
    <name type="scientific">Crossiella cryophila</name>
    <dbReference type="NCBI Taxonomy" id="43355"/>
    <lineage>
        <taxon>Bacteria</taxon>
        <taxon>Bacillati</taxon>
        <taxon>Actinomycetota</taxon>
        <taxon>Actinomycetes</taxon>
        <taxon>Pseudonocardiales</taxon>
        <taxon>Pseudonocardiaceae</taxon>
        <taxon>Crossiella</taxon>
    </lineage>
</organism>
<feature type="region of interest" description="Disordered" evidence="1">
    <location>
        <begin position="147"/>
        <end position="178"/>
    </location>
</feature>
<reference evidence="2 3" key="1">
    <citation type="submission" date="2020-08" db="EMBL/GenBank/DDBJ databases">
        <title>Sequencing the genomes of 1000 actinobacteria strains.</title>
        <authorList>
            <person name="Klenk H.-P."/>
        </authorList>
    </citation>
    <scope>NUCLEOTIDE SEQUENCE [LARGE SCALE GENOMIC DNA]</scope>
    <source>
        <strain evidence="2 3">DSM 44230</strain>
    </source>
</reference>
<dbReference type="RefSeq" id="WP_185000700.1">
    <property type="nucleotide sequence ID" value="NZ_BAAAUI010000003.1"/>
</dbReference>
<protein>
    <submittedName>
        <fullName evidence="2">Uncharacterized protein</fullName>
    </submittedName>
</protein>
<name>A0A7W7C7F2_9PSEU</name>
<feature type="compositionally biased region" description="Basic residues" evidence="1">
    <location>
        <begin position="168"/>
        <end position="178"/>
    </location>
</feature>
<dbReference type="Proteomes" id="UP000533598">
    <property type="component" value="Unassembled WGS sequence"/>
</dbReference>
<evidence type="ECO:0000313" key="3">
    <source>
        <dbReference type="Proteomes" id="UP000533598"/>
    </source>
</evidence>
<dbReference type="EMBL" id="JACHMH010000001">
    <property type="protein sequence ID" value="MBB4674599.1"/>
    <property type="molecule type" value="Genomic_DNA"/>
</dbReference>
<keyword evidence="3" id="KW-1185">Reference proteome</keyword>
<dbReference type="AlphaFoldDB" id="A0A7W7C7F2"/>
<accession>A0A7W7C7F2</accession>
<evidence type="ECO:0000313" key="2">
    <source>
        <dbReference type="EMBL" id="MBB4674599.1"/>
    </source>
</evidence>